<dbReference type="OrthoDB" id="27325at2759"/>
<dbReference type="InterPro" id="IPR002164">
    <property type="entry name" value="NAP_family"/>
</dbReference>
<name>A0A0M4F7H4_DROBS</name>
<gene>
    <name evidence="4" type="ORF">Dbus_chrXg6</name>
</gene>
<feature type="compositionally biased region" description="Low complexity" evidence="3">
    <location>
        <begin position="25"/>
        <end position="43"/>
    </location>
</feature>
<dbReference type="STRING" id="30019.A0A0M4F7H4"/>
<dbReference type="AlphaFoldDB" id="A0A0M4F7H4"/>
<comment type="similarity">
    <text evidence="1 2">Belongs to the nucleosome assembly protein (NAP) family.</text>
</comment>
<proteinExistence type="inferred from homology"/>
<feature type="region of interest" description="Disordered" evidence="3">
    <location>
        <begin position="1"/>
        <end position="51"/>
    </location>
</feature>
<accession>A0A0M4F7H4</accession>
<protein>
    <submittedName>
        <fullName evidence="4">CG3708</fullName>
    </submittedName>
</protein>
<evidence type="ECO:0000256" key="1">
    <source>
        <dbReference type="ARBA" id="ARBA00009947"/>
    </source>
</evidence>
<dbReference type="Proteomes" id="UP000494163">
    <property type="component" value="Chromosome X"/>
</dbReference>
<dbReference type="EMBL" id="CP012528">
    <property type="protein sequence ID" value="ALC48150.1"/>
    <property type="molecule type" value="Genomic_DNA"/>
</dbReference>
<dbReference type="GO" id="GO:0005634">
    <property type="term" value="C:nucleus"/>
    <property type="evidence" value="ECO:0007669"/>
    <property type="project" value="InterPro"/>
</dbReference>
<evidence type="ECO:0000256" key="3">
    <source>
        <dbReference type="SAM" id="MobiDB-lite"/>
    </source>
</evidence>
<dbReference type="Gene3D" id="1.20.5.1500">
    <property type="match status" value="1"/>
</dbReference>
<keyword evidence="5" id="KW-1185">Reference proteome</keyword>
<dbReference type="OMA" id="CEGCHIH"/>
<sequence>MDMDSADGSNATLPDAPHAFPRAPSNSRNSRSHSCCSRSRSQSPGQLSPAELPCSSRRALLQHMVATLPATVHNRVLALKHNQLQQMKISEQFYREVYELERRFYVQSCALFDARRDIVAGHVEPPAIQPQWHEEPDELLEEIKSSAEFKQLAQQLPQFTAAAAGVPRFWLTVFRNVASISELVQAHDEPLLECLEDVRISYEPDSYTIHFCFRPNDYLHTSSLELTKRYMLRHEADKDFPFLFEGPEIVRCEGCNIHWRDGSNLTLQTVRPKRLRKGARNLPKVMPRESFFRFFSPPQALDLSLADEKTKLVLGADFEVGYLLRTQIVPKAVLFYTGDMVDNAQDELNAASSYSSLSPGDQEQLHKCATYATPAPAPTPAPTPTLLSVDLFQ</sequence>
<organism evidence="4 5">
    <name type="scientific">Drosophila busckii</name>
    <name type="common">Fruit fly</name>
    <dbReference type="NCBI Taxonomy" id="30019"/>
    <lineage>
        <taxon>Eukaryota</taxon>
        <taxon>Metazoa</taxon>
        <taxon>Ecdysozoa</taxon>
        <taxon>Arthropoda</taxon>
        <taxon>Hexapoda</taxon>
        <taxon>Insecta</taxon>
        <taxon>Pterygota</taxon>
        <taxon>Neoptera</taxon>
        <taxon>Endopterygota</taxon>
        <taxon>Diptera</taxon>
        <taxon>Brachycera</taxon>
        <taxon>Muscomorpha</taxon>
        <taxon>Ephydroidea</taxon>
        <taxon>Drosophilidae</taxon>
        <taxon>Drosophila</taxon>
    </lineage>
</organism>
<dbReference type="PANTHER" id="PTHR11875">
    <property type="entry name" value="TESTIS-SPECIFIC Y-ENCODED PROTEIN"/>
    <property type="match status" value="1"/>
</dbReference>
<evidence type="ECO:0000313" key="5">
    <source>
        <dbReference type="Proteomes" id="UP000494163"/>
    </source>
</evidence>
<evidence type="ECO:0000256" key="2">
    <source>
        <dbReference type="RuleBase" id="RU003876"/>
    </source>
</evidence>
<dbReference type="InterPro" id="IPR037231">
    <property type="entry name" value="NAP-like_sf"/>
</dbReference>
<evidence type="ECO:0000313" key="4">
    <source>
        <dbReference type="EMBL" id="ALC48150.1"/>
    </source>
</evidence>
<dbReference type="GO" id="GO:0006334">
    <property type="term" value="P:nucleosome assembly"/>
    <property type="evidence" value="ECO:0007669"/>
    <property type="project" value="InterPro"/>
</dbReference>
<dbReference type="Pfam" id="PF00956">
    <property type="entry name" value="NAP"/>
    <property type="match status" value="1"/>
</dbReference>
<dbReference type="Gene3D" id="3.30.1120.90">
    <property type="entry name" value="Nucleosome assembly protein"/>
    <property type="match status" value="1"/>
</dbReference>
<dbReference type="SUPFAM" id="SSF143113">
    <property type="entry name" value="NAP-like"/>
    <property type="match status" value="1"/>
</dbReference>
<reference evidence="4 5" key="1">
    <citation type="submission" date="2015-08" db="EMBL/GenBank/DDBJ databases">
        <title>Ancestral chromatin configuration constrains chromatin evolution on differentiating sex chromosomes in Drosophila.</title>
        <authorList>
            <person name="Zhou Q."/>
            <person name="Bachtrog D."/>
        </authorList>
    </citation>
    <scope>NUCLEOTIDE SEQUENCE [LARGE SCALE GENOMIC DNA]</scope>
    <source>
        <tissue evidence="4">Whole larvae</tissue>
    </source>
</reference>